<evidence type="ECO:0000256" key="5">
    <source>
        <dbReference type="ARBA" id="ARBA00022793"/>
    </source>
</evidence>
<feature type="binding site" evidence="8">
    <location>
        <position position="229"/>
    </location>
    <ligand>
        <name>substrate</name>
    </ligand>
</feature>
<comment type="catalytic activity">
    <reaction evidence="8 9">
        <text>uroporphyrinogen III + 4 H(+) = coproporphyrinogen III + 4 CO2</text>
        <dbReference type="Rhea" id="RHEA:19865"/>
        <dbReference type="ChEBI" id="CHEBI:15378"/>
        <dbReference type="ChEBI" id="CHEBI:16526"/>
        <dbReference type="ChEBI" id="CHEBI:57308"/>
        <dbReference type="ChEBI" id="CHEBI:57309"/>
        <dbReference type="EC" id="4.1.1.37"/>
    </reaction>
</comment>
<dbReference type="InterPro" id="IPR038071">
    <property type="entry name" value="UROD/MetE-like_sf"/>
</dbReference>
<dbReference type="UniPathway" id="UPA00251">
    <property type="reaction ID" value="UER00321"/>
</dbReference>
<evidence type="ECO:0000256" key="9">
    <source>
        <dbReference type="RuleBase" id="RU000554"/>
    </source>
</evidence>
<dbReference type="InterPro" id="IPR000257">
    <property type="entry name" value="Uroporphyrinogen_deCOase"/>
</dbReference>
<comment type="caution">
    <text evidence="8">Lacks conserved residue(s) required for the propagation of feature annotation.</text>
</comment>
<dbReference type="GO" id="GO:0004853">
    <property type="term" value="F:uroporphyrinogen decarboxylase activity"/>
    <property type="evidence" value="ECO:0007669"/>
    <property type="project" value="UniProtKB-UniRule"/>
</dbReference>
<sequence length="371" mass="39969">MTISVKPDALARAAFAEPPAAAAPRNDLLLRACRGLPTERPPVWMMRQAGRYLPEYQAVRRQAGGFLNMVRSPELATEVTLQPVDIMGVDAAIIFSDILVVPHAMGMALEVDEGVGPHFDAPVRSAADVARLRAIDPQDELGYVLDAIRLTRRELGDRVPLIGFAGGPWTLAAYMIEGRGTKQFQVAKRLILSEPALAHALLDRMATAVGEFLVAQAEAGAQVLQLFESWAGALAPAEFRAFALPYLARAARIARSAGVPLIVFAPGAAWAMREIAEATGADVVGIDWQTEAADARRLAAELGVAVQGNLDPCALYAPRDEIRARTREMLRQMPPRGYVANLGHGILPDVPVDHARTFIDTVRAWRGAPAA</sequence>
<evidence type="ECO:0000313" key="13">
    <source>
        <dbReference type="EMBL" id="CAA9312568.1"/>
    </source>
</evidence>
<dbReference type="PROSITE" id="PS00907">
    <property type="entry name" value="UROD_2"/>
    <property type="match status" value="1"/>
</dbReference>
<keyword evidence="5 8" id="KW-0210">Decarboxylase</keyword>
<comment type="similarity">
    <text evidence="2 8 10">Belongs to the uroporphyrinogen decarboxylase family.</text>
</comment>
<organism evidence="13">
    <name type="scientific">uncultured Gemmatimonadaceae bacterium</name>
    <dbReference type="NCBI Taxonomy" id="246130"/>
    <lineage>
        <taxon>Bacteria</taxon>
        <taxon>Pseudomonadati</taxon>
        <taxon>Gemmatimonadota</taxon>
        <taxon>Gemmatimonadia</taxon>
        <taxon>Gemmatimonadales</taxon>
        <taxon>Gemmatimonadaceae</taxon>
        <taxon>environmental samples</taxon>
    </lineage>
</organism>
<evidence type="ECO:0000259" key="12">
    <source>
        <dbReference type="PROSITE" id="PS00907"/>
    </source>
</evidence>
<evidence type="ECO:0000256" key="3">
    <source>
        <dbReference type="ARBA" id="ARBA00012288"/>
    </source>
</evidence>
<comment type="subcellular location">
    <subcellularLocation>
        <location evidence="8">Cytoplasm</location>
    </subcellularLocation>
</comment>
<dbReference type="AlphaFoldDB" id="A0A6J4KRN3"/>
<keyword evidence="4 8" id="KW-0963">Cytoplasm</keyword>
<dbReference type="GO" id="GO:0006782">
    <property type="term" value="P:protoporphyrinogen IX biosynthetic process"/>
    <property type="evidence" value="ECO:0007669"/>
    <property type="project" value="UniProtKB-UniRule"/>
</dbReference>
<dbReference type="FunFam" id="3.20.20.210:FF:000007">
    <property type="entry name" value="Uroporphyrinogen decarboxylase"/>
    <property type="match status" value="1"/>
</dbReference>
<feature type="binding site" evidence="8">
    <location>
        <position position="97"/>
    </location>
    <ligand>
        <name>substrate</name>
    </ligand>
</feature>
<evidence type="ECO:0000256" key="7">
    <source>
        <dbReference type="ARBA" id="ARBA00023244"/>
    </source>
</evidence>
<dbReference type="Gene3D" id="3.20.20.210">
    <property type="match status" value="1"/>
</dbReference>
<protein>
    <recommendedName>
        <fullName evidence="3 8">Uroporphyrinogen decarboxylase</fullName>
        <shortName evidence="8">UPD</shortName>
        <shortName evidence="8">URO-D</shortName>
        <ecNumber evidence="3 8">4.1.1.37</ecNumber>
    </recommendedName>
</protein>
<dbReference type="EMBL" id="CADCTU010000356">
    <property type="protein sequence ID" value="CAA9312568.1"/>
    <property type="molecule type" value="Genomic_DNA"/>
</dbReference>
<evidence type="ECO:0000256" key="4">
    <source>
        <dbReference type="ARBA" id="ARBA00022490"/>
    </source>
</evidence>
<evidence type="ECO:0000256" key="6">
    <source>
        <dbReference type="ARBA" id="ARBA00023239"/>
    </source>
</evidence>
<name>A0A6J4KRN3_9BACT</name>
<dbReference type="NCBIfam" id="TIGR01464">
    <property type="entry name" value="hemE"/>
    <property type="match status" value="1"/>
</dbReference>
<dbReference type="PANTHER" id="PTHR21091">
    <property type="entry name" value="METHYLTETRAHYDROFOLATE:HOMOCYSTEINE METHYLTRANSFERASE RELATED"/>
    <property type="match status" value="1"/>
</dbReference>
<feature type="domain" description="Uroporphyrinogen decarboxylase (URO-D)" evidence="12">
    <location>
        <begin position="162"/>
        <end position="178"/>
    </location>
</feature>
<reference evidence="13" key="1">
    <citation type="submission" date="2020-02" db="EMBL/GenBank/DDBJ databases">
        <authorList>
            <person name="Meier V. D."/>
        </authorList>
    </citation>
    <scope>NUCLEOTIDE SEQUENCE</scope>
    <source>
        <strain evidence="13">AVDCRST_MAG11</strain>
    </source>
</reference>
<dbReference type="EC" id="4.1.1.37" evidence="3 8"/>
<dbReference type="PANTHER" id="PTHR21091:SF169">
    <property type="entry name" value="UROPORPHYRINOGEN DECARBOXYLASE"/>
    <property type="match status" value="1"/>
</dbReference>
<proteinExistence type="inferred from homology"/>
<comment type="function">
    <text evidence="8">Catalyzes the decarboxylation of four acetate groups of uroporphyrinogen-III to yield coproporphyrinogen-III.</text>
</comment>
<evidence type="ECO:0000256" key="10">
    <source>
        <dbReference type="RuleBase" id="RU004169"/>
    </source>
</evidence>
<feature type="site" description="Transition state stabilizer" evidence="8">
    <location>
        <position position="97"/>
    </location>
</feature>
<evidence type="ECO:0000256" key="1">
    <source>
        <dbReference type="ARBA" id="ARBA00004804"/>
    </source>
</evidence>
<dbReference type="InterPro" id="IPR006361">
    <property type="entry name" value="Uroporphyrinogen_deCO2ase_HemE"/>
</dbReference>
<dbReference type="SUPFAM" id="SSF51726">
    <property type="entry name" value="UROD/MetE-like"/>
    <property type="match status" value="1"/>
</dbReference>
<evidence type="ECO:0000259" key="11">
    <source>
        <dbReference type="PROSITE" id="PS00906"/>
    </source>
</evidence>
<accession>A0A6J4KRN3</accession>
<feature type="binding site" evidence="8">
    <location>
        <position position="344"/>
    </location>
    <ligand>
        <name>substrate</name>
    </ligand>
</feature>
<evidence type="ECO:0000256" key="8">
    <source>
        <dbReference type="HAMAP-Rule" id="MF_00218"/>
    </source>
</evidence>
<evidence type="ECO:0000256" key="2">
    <source>
        <dbReference type="ARBA" id="ARBA00009935"/>
    </source>
</evidence>
<dbReference type="Pfam" id="PF01208">
    <property type="entry name" value="URO-D"/>
    <property type="match status" value="1"/>
</dbReference>
<gene>
    <name evidence="8" type="primary">hemE</name>
    <name evidence="13" type="ORF">AVDCRST_MAG11-1593</name>
</gene>
<keyword evidence="7 8" id="KW-0627">Porphyrin biosynthesis</keyword>
<comment type="pathway">
    <text evidence="1 8 9">Porphyrin-containing compound metabolism; protoporphyrin-IX biosynthesis; coproporphyrinogen-III from 5-aminolevulinate: step 4/4.</text>
</comment>
<feature type="domain" description="Uroporphyrinogen decarboxylase (URO-D)" evidence="11">
    <location>
        <begin position="42"/>
        <end position="51"/>
    </location>
</feature>
<dbReference type="GO" id="GO:0005829">
    <property type="term" value="C:cytosol"/>
    <property type="evidence" value="ECO:0007669"/>
    <property type="project" value="TreeGrafter"/>
</dbReference>
<dbReference type="HAMAP" id="MF_00218">
    <property type="entry name" value="URO_D"/>
    <property type="match status" value="1"/>
</dbReference>
<feature type="binding site" evidence="8">
    <location>
        <begin position="47"/>
        <end position="51"/>
    </location>
    <ligand>
        <name>substrate</name>
    </ligand>
</feature>
<keyword evidence="6 8" id="KW-0456">Lyase</keyword>
<dbReference type="PROSITE" id="PS00906">
    <property type="entry name" value="UROD_1"/>
    <property type="match status" value="1"/>
</dbReference>
<comment type="subunit">
    <text evidence="8">Homodimer.</text>
</comment>
<feature type="binding site" evidence="8">
    <location>
        <position position="174"/>
    </location>
    <ligand>
        <name>substrate</name>
    </ligand>
</feature>
<dbReference type="CDD" id="cd00717">
    <property type="entry name" value="URO-D"/>
    <property type="match status" value="1"/>
</dbReference>